<gene>
    <name evidence="1" type="ordered locus">Acid_6321</name>
</gene>
<dbReference type="STRING" id="234267.Acid_6321"/>
<dbReference type="AlphaFoldDB" id="Q01SX3"/>
<sequence length="96" mass="10247">MCPVCRARFRGASLCSRCGADLTVVMTLAAAAWRLRQAARQALAADEFVRVRELAAQAQQVCATPSGMSLKNLGNWLAGPSLDPSGKVELREEAIS</sequence>
<reference evidence="1" key="1">
    <citation type="submission" date="2006-10" db="EMBL/GenBank/DDBJ databases">
        <title>Complete sequence of Solibacter usitatus Ellin6076.</title>
        <authorList>
            <consortium name="US DOE Joint Genome Institute"/>
            <person name="Copeland A."/>
            <person name="Lucas S."/>
            <person name="Lapidus A."/>
            <person name="Barry K."/>
            <person name="Detter J.C."/>
            <person name="Glavina del Rio T."/>
            <person name="Hammon N."/>
            <person name="Israni S."/>
            <person name="Dalin E."/>
            <person name="Tice H."/>
            <person name="Pitluck S."/>
            <person name="Thompson L.S."/>
            <person name="Brettin T."/>
            <person name="Bruce D."/>
            <person name="Han C."/>
            <person name="Tapia R."/>
            <person name="Gilna P."/>
            <person name="Schmutz J."/>
            <person name="Larimer F."/>
            <person name="Land M."/>
            <person name="Hauser L."/>
            <person name="Kyrpides N."/>
            <person name="Mikhailova N."/>
            <person name="Janssen P.H."/>
            <person name="Kuske C.R."/>
            <person name="Richardson P."/>
        </authorList>
    </citation>
    <scope>NUCLEOTIDE SEQUENCE</scope>
    <source>
        <strain evidence="1">Ellin6076</strain>
    </source>
</reference>
<dbReference type="KEGG" id="sus:Acid_6321"/>
<dbReference type="EMBL" id="CP000473">
    <property type="protein sequence ID" value="ABJ87247.1"/>
    <property type="molecule type" value="Genomic_DNA"/>
</dbReference>
<evidence type="ECO:0000313" key="1">
    <source>
        <dbReference type="EMBL" id="ABJ87247.1"/>
    </source>
</evidence>
<dbReference type="InParanoid" id="Q01SX3"/>
<organism evidence="1">
    <name type="scientific">Solibacter usitatus (strain Ellin6076)</name>
    <dbReference type="NCBI Taxonomy" id="234267"/>
    <lineage>
        <taxon>Bacteria</taxon>
        <taxon>Pseudomonadati</taxon>
        <taxon>Acidobacteriota</taxon>
        <taxon>Terriglobia</taxon>
        <taxon>Bryobacterales</taxon>
        <taxon>Solibacteraceae</taxon>
        <taxon>Candidatus Solibacter</taxon>
    </lineage>
</organism>
<proteinExistence type="predicted"/>
<name>Q01SX3_SOLUE</name>
<protein>
    <submittedName>
        <fullName evidence="1">Uncharacterized protein</fullName>
    </submittedName>
</protein>
<accession>Q01SX3</accession>
<dbReference type="HOGENOM" id="CLU_2358212_0_0_0"/>